<reference evidence="3" key="1">
    <citation type="journal article" date="2014" name="Int. J. Syst. Evol. Microbiol.">
        <title>Complete genome sequence of Corynebacterium casei LMG S-19264T (=DSM 44701T), isolated from a smear-ripened cheese.</title>
        <authorList>
            <consortium name="US DOE Joint Genome Institute (JGI-PGF)"/>
            <person name="Walter F."/>
            <person name="Albersmeier A."/>
            <person name="Kalinowski J."/>
            <person name="Ruckert C."/>
        </authorList>
    </citation>
    <scope>NUCLEOTIDE SEQUENCE</scope>
    <source>
        <strain evidence="3">KCTC 12988</strain>
    </source>
</reference>
<evidence type="ECO:0000256" key="1">
    <source>
        <dbReference type="SAM" id="MobiDB-lite"/>
    </source>
</evidence>
<evidence type="ECO:0008006" key="5">
    <source>
        <dbReference type="Google" id="ProtNLM"/>
    </source>
</evidence>
<evidence type="ECO:0000313" key="4">
    <source>
        <dbReference type="Proteomes" id="UP000644507"/>
    </source>
</evidence>
<proteinExistence type="predicted"/>
<gene>
    <name evidence="3" type="ORF">GCM10007100_02890</name>
</gene>
<evidence type="ECO:0000313" key="3">
    <source>
        <dbReference type="EMBL" id="GHC41519.1"/>
    </source>
</evidence>
<dbReference type="Proteomes" id="UP000644507">
    <property type="component" value="Unassembled WGS sequence"/>
</dbReference>
<accession>A0A918TDV7</accession>
<dbReference type="EMBL" id="BMXI01000001">
    <property type="protein sequence ID" value="GHC41519.1"/>
    <property type="molecule type" value="Genomic_DNA"/>
</dbReference>
<feature type="chain" id="PRO_5037249198" description="DUF3352 domain-containing protein" evidence="2">
    <location>
        <begin position="26"/>
        <end position="773"/>
    </location>
</feature>
<dbReference type="AlphaFoldDB" id="A0A918TDV7"/>
<feature type="region of interest" description="Disordered" evidence="1">
    <location>
        <begin position="39"/>
        <end position="84"/>
    </location>
</feature>
<organism evidence="3 4">
    <name type="scientific">Roseibacillus persicicus</name>
    <dbReference type="NCBI Taxonomy" id="454148"/>
    <lineage>
        <taxon>Bacteria</taxon>
        <taxon>Pseudomonadati</taxon>
        <taxon>Verrucomicrobiota</taxon>
        <taxon>Verrucomicrobiia</taxon>
        <taxon>Verrucomicrobiales</taxon>
        <taxon>Verrucomicrobiaceae</taxon>
        <taxon>Roseibacillus</taxon>
    </lineage>
</organism>
<feature type="compositionally biased region" description="Basic and acidic residues" evidence="1">
    <location>
        <begin position="48"/>
        <end position="67"/>
    </location>
</feature>
<protein>
    <recommendedName>
        <fullName evidence="5">DUF3352 domain-containing protein</fullName>
    </recommendedName>
</protein>
<comment type="caution">
    <text evidence="3">The sequence shown here is derived from an EMBL/GenBank/DDBJ whole genome shotgun (WGS) entry which is preliminary data.</text>
</comment>
<name>A0A918TDV7_9BACT</name>
<keyword evidence="4" id="KW-1185">Reference proteome</keyword>
<dbReference type="RefSeq" id="WP_189566651.1">
    <property type="nucleotide sequence ID" value="NZ_BMXI01000001.1"/>
</dbReference>
<feature type="signal peptide" evidence="2">
    <location>
        <begin position="1"/>
        <end position="25"/>
    </location>
</feature>
<feature type="compositionally biased region" description="Basic and acidic residues" evidence="1">
    <location>
        <begin position="75"/>
        <end position="84"/>
    </location>
</feature>
<evidence type="ECO:0000256" key="2">
    <source>
        <dbReference type="SAM" id="SignalP"/>
    </source>
</evidence>
<sequence>MKKTIFCRVLAIGGLSVGALLQPVAADGPADLEALAEKARQAAGDLPKAGEKEQKPVADAVPEKTEPKQANAKAGENKAGEEKAAPVDLEKRAEKLGLLSSLSKDVSAVLTFTNGERLWGEVEESAMGQVFLDILEENEVDFSDPDSPGAKVAALFGEEFLLAVGKGTPKQAANLLKLNNLNEKYQTALMMRLWTIGMADEELFMDAGPFGSLSEAIRENPDFLVNLIASAEMPPILIASRISDAEQRDEVAALLQMGAGMALEFGAEEMPFMSDTSSEVGGINFSGLQIDGEVLIETLQEEMDLQQVLGEFIDPAGAQDMINSLKKKDLVLMSGVSGEAVYLYLGSRAEDIPLAKGPAERLTASDSFSFADPYLNEDLVSVLWMEQDLLEATTKGQPIFGNYIEGIRLGLQGNQTLGNPKELKKSLAKLQKLEKNYLATYQYQPTASVSFLRADGLHAETFGGLLEASYDWTTPHQLGSIAEGSFLTVQLGYNRASAELETDYLETAFEAVYQMAGVLNDADEPPAEFQEFLEGFDFFNDSMKDDALALWKGLLVTDEGVGTESIMEVDLAGSWPTVPGVPEEIVQEGLAPRISIVSSVKDRAKLGESWKQVEGAASNLLKTVSEKVGENIPMQKPMSSQTDGLKTWFFPFPMQTDDFVPSVTLDDEVMVMSTSKERAVALAKAAKKRGSGKTGIVVEMRFDPLRAFLADWLALVDKNPEGIIPNAEMLEFYQDNKETIAAVVESLAEFDRVTSHTRLEDGQLRTTTHFKTK</sequence>
<keyword evidence="2" id="KW-0732">Signal</keyword>
<reference evidence="3" key="2">
    <citation type="submission" date="2020-09" db="EMBL/GenBank/DDBJ databases">
        <authorList>
            <person name="Sun Q."/>
            <person name="Kim S."/>
        </authorList>
    </citation>
    <scope>NUCLEOTIDE SEQUENCE</scope>
    <source>
        <strain evidence="3">KCTC 12988</strain>
    </source>
</reference>